<dbReference type="RefSeq" id="WP_123927860.1">
    <property type="nucleotide sequence ID" value="NZ_CP033896.1"/>
</dbReference>
<feature type="binding site" evidence="13">
    <location>
        <begin position="252"/>
        <end position="253"/>
    </location>
    <ligand>
        <name>substrate</name>
    </ligand>
</feature>
<keyword evidence="6 13" id="KW-1003">Cell membrane</keyword>
<sequence length="372" mass="39738">MSALRHPLYDRIYPIALKAMFRLDPETIHHLMIGALNQYAKLKPLHPVVAGAFVERDPLLAVSAFGVDFPAPLGLAAGFDKNATAANAWRSLGFGYAELGTITAYPQPGNPTPRLFRLPADKAIINRMGFNNVGAEAAADHLRRRDTDHVIGINIGKTKVVDAAHAADDYAMSAQLLGDLADFVTVNVSSPNTPGLRDLQAVSSLRPILSAVTAHTSSPVLVKIAPDLSDEDIDAVCDLAVDLRLAGIVATNTTIARDGLITPADEVAAMGAGGLSGAPVAQRSLEVIRRVYDRVGDKLVVVGVGGITTAEQAWERIQAGATLLQGYTPFIYGGPMWVRDIHHGIAQQLRAYGFRNLQEAVGQHKPWIDVDA</sequence>
<dbReference type="GO" id="GO:0006207">
    <property type="term" value="P:'de novo' pyrimidine nucleobase biosynthetic process"/>
    <property type="evidence" value="ECO:0007669"/>
    <property type="project" value="UniProtKB-UniRule"/>
</dbReference>
<comment type="subcellular location">
    <subcellularLocation>
        <location evidence="2 13">Cell membrane</location>
        <topology evidence="2 13">Peripheral membrane protein</topology>
    </subcellularLocation>
</comment>
<feature type="binding site" evidence="13">
    <location>
        <position position="192"/>
    </location>
    <ligand>
        <name>substrate</name>
    </ligand>
</feature>
<feature type="binding site" evidence="13">
    <location>
        <position position="277"/>
    </location>
    <ligand>
        <name>FMN</name>
        <dbReference type="ChEBI" id="CHEBI:58210"/>
    </ligand>
</feature>
<dbReference type="NCBIfam" id="NF003648">
    <property type="entry name" value="PRK05286.2-1"/>
    <property type="match status" value="1"/>
</dbReference>
<keyword evidence="16" id="KW-1185">Reference proteome</keyword>
<dbReference type="CDD" id="cd04738">
    <property type="entry name" value="DHOD_2_like"/>
    <property type="match status" value="1"/>
</dbReference>
<dbReference type="Proteomes" id="UP000269019">
    <property type="component" value="Chromosome"/>
</dbReference>
<evidence type="ECO:0000259" key="14">
    <source>
        <dbReference type="Pfam" id="PF01180"/>
    </source>
</evidence>
<feature type="domain" description="Dihydroorotate dehydrogenase catalytic" evidence="14">
    <location>
        <begin position="60"/>
        <end position="349"/>
    </location>
</feature>
<reference evidence="15 16" key="1">
    <citation type="submission" date="2018-11" db="EMBL/GenBank/DDBJ databases">
        <authorList>
            <person name="Kleinhagauer T."/>
            <person name="Glaeser S.P."/>
            <person name="Spergser J."/>
            <person name="Ruckert C."/>
            <person name="Kaempfer P."/>
            <person name="Busse H.-J."/>
        </authorList>
    </citation>
    <scope>NUCLEOTIDE SEQUENCE [LARGE SCALE GENOMIC DNA]</scope>
    <source>
        <strain evidence="15 16">200CH</strain>
    </source>
</reference>
<comment type="cofactor">
    <cofactor evidence="13">
        <name>FMN</name>
        <dbReference type="ChEBI" id="CHEBI:58210"/>
    </cofactor>
    <text evidence="13">Binds 1 FMN per subunit.</text>
</comment>
<evidence type="ECO:0000256" key="12">
    <source>
        <dbReference type="ARBA" id="ARBA00048639"/>
    </source>
</evidence>
<feature type="active site" description="Nucleophile" evidence="13">
    <location>
        <position position="190"/>
    </location>
</feature>
<dbReference type="InterPro" id="IPR005720">
    <property type="entry name" value="Dihydroorotate_DH_cat"/>
</dbReference>
<dbReference type="PANTHER" id="PTHR48109:SF4">
    <property type="entry name" value="DIHYDROOROTATE DEHYDROGENASE (QUINONE), MITOCHONDRIAL"/>
    <property type="match status" value="1"/>
</dbReference>
<feature type="binding site" evidence="13">
    <location>
        <position position="251"/>
    </location>
    <ligand>
        <name>FMN</name>
        <dbReference type="ChEBI" id="CHEBI:58210"/>
    </ligand>
</feature>
<evidence type="ECO:0000313" key="16">
    <source>
        <dbReference type="Proteomes" id="UP000269019"/>
    </source>
</evidence>
<evidence type="ECO:0000313" key="15">
    <source>
        <dbReference type="EMBL" id="AZA13581.1"/>
    </source>
</evidence>
<keyword evidence="7 13" id="KW-0285">Flavoprotein</keyword>
<dbReference type="InterPro" id="IPR050074">
    <property type="entry name" value="DHO_dehydrogenase"/>
</dbReference>
<evidence type="ECO:0000256" key="5">
    <source>
        <dbReference type="ARBA" id="ARBA00011245"/>
    </source>
</evidence>
<evidence type="ECO:0000256" key="6">
    <source>
        <dbReference type="ARBA" id="ARBA00022475"/>
    </source>
</evidence>
<dbReference type="GO" id="GO:0005737">
    <property type="term" value="C:cytoplasm"/>
    <property type="evidence" value="ECO:0007669"/>
    <property type="project" value="InterPro"/>
</dbReference>
<name>A0A3G6J657_9CORY</name>
<dbReference type="SUPFAM" id="SSF51395">
    <property type="entry name" value="FMN-linked oxidoreductases"/>
    <property type="match status" value="1"/>
</dbReference>
<dbReference type="NCBIfam" id="NF003652">
    <property type="entry name" value="PRK05286.2-5"/>
    <property type="match status" value="1"/>
</dbReference>
<dbReference type="NCBIfam" id="NF003645">
    <property type="entry name" value="PRK05286.1-2"/>
    <property type="match status" value="1"/>
</dbReference>
<dbReference type="GO" id="GO:0044205">
    <property type="term" value="P:'de novo' UMP biosynthetic process"/>
    <property type="evidence" value="ECO:0007669"/>
    <property type="project" value="UniProtKB-UniRule"/>
</dbReference>
<proteinExistence type="inferred from homology"/>
<feature type="binding site" evidence="13">
    <location>
        <position position="187"/>
    </location>
    <ligand>
        <name>FMN</name>
        <dbReference type="ChEBI" id="CHEBI:58210"/>
    </ligand>
</feature>
<feature type="binding site" evidence="13">
    <location>
        <begin position="77"/>
        <end position="81"/>
    </location>
    <ligand>
        <name>FMN</name>
        <dbReference type="ChEBI" id="CHEBI:58210"/>
    </ligand>
</feature>
<dbReference type="EMBL" id="CP033896">
    <property type="protein sequence ID" value="AZA13581.1"/>
    <property type="molecule type" value="Genomic_DNA"/>
</dbReference>
<dbReference type="GO" id="GO:0106430">
    <property type="term" value="F:dihydroorotate dehydrogenase (quinone) activity"/>
    <property type="evidence" value="ECO:0007669"/>
    <property type="project" value="UniProtKB-EC"/>
</dbReference>
<evidence type="ECO:0000256" key="8">
    <source>
        <dbReference type="ARBA" id="ARBA00022643"/>
    </source>
</evidence>
<dbReference type="InterPro" id="IPR013785">
    <property type="entry name" value="Aldolase_TIM"/>
</dbReference>
<evidence type="ECO:0000256" key="3">
    <source>
        <dbReference type="ARBA" id="ARBA00005161"/>
    </source>
</evidence>
<feature type="binding site" evidence="13">
    <location>
        <begin position="327"/>
        <end position="328"/>
    </location>
    <ligand>
        <name>FMN</name>
        <dbReference type="ChEBI" id="CHEBI:58210"/>
    </ligand>
</feature>
<feature type="binding site" evidence="13">
    <location>
        <position position="154"/>
    </location>
    <ligand>
        <name>FMN</name>
        <dbReference type="ChEBI" id="CHEBI:58210"/>
    </ligand>
</feature>
<evidence type="ECO:0000256" key="2">
    <source>
        <dbReference type="ARBA" id="ARBA00004202"/>
    </source>
</evidence>
<dbReference type="Pfam" id="PF01180">
    <property type="entry name" value="DHO_dh"/>
    <property type="match status" value="1"/>
</dbReference>
<protein>
    <recommendedName>
        <fullName evidence="13">Dihydroorotate dehydrogenase (quinone)</fullName>
        <ecNumber evidence="13">1.3.5.2</ecNumber>
    </recommendedName>
    <alternativeName>
        <fullName evidence="13">DHOdehase</fullName>
        <shortName evidence="13">DHOD</shortName>
        <shortName evidence="13">DHODase</shortName>
    </alternativeName>
    <alternativeName>
        <fullName evidence="13">Dihydroorotate oxidase</fullName>
    </alternativeName>
</protein>
<dbReference type="PROSITE" id="PS00911">
    <property type="entry name" value="DHODEHASE_1"/>
    <property type="match status" value="1"/>
</dbReference>
<comment type="similarity">
    <text evidence="4 13">Belongs to the dihydroorotate dehydrogenase family. Type 2 subfamily.</text>
</comment>
<dbReference type="PROSITE" id="PS00912">
    <property type="entry name" value="DHODEHASE_2"/>
    <property type="match status" value="1"/>
</dbReference>
<comment type="catalytic activity">
    <reaction evidence="12 13">
        <text>(S)-dihydroorotate + a quinone = orotate + a quinol</text>
        <dbReference type="Rhea" id="RHEA:30187"/>
        <dbReference type="ChEBI" id="CHEBI:24646"/>
        <dbReference type="ChEBI" id="CHEBI:30839"/>
        <dbReference type="ChEBI" id="CHEBI:30864"/>
        <dbReference type="ChEBI" id="CHEBI:132124"/>
        <dbReference type="EC" id="1.3.5.2"/>
    </reaction>
</comment>
<comment type="pathway">
    <text evidence="3 13">Pyrimidine metabolism; UMP biosynthesis via de novo pathway; orotate from (S)-dihydroorotate (quinone route): step 1/1.</text>
</comment>
<evidence type="ECO:0000256" key="4">
    <source>
        <dbReference type="ARBA" id="ARBA00005359"/>
    </source>
</evidence>
<dbReference type="UniPathway" id="UPA00070">
    <property type="reaction ID" value="UER00946"/>
</dbReference>
<feature type="binding site" evidence="13">
    <location>
        <begin position="126"/>
        <end position="130"/>
    </location>
    <ligand>
        <name>substrate</name>
    </ligand>
</feature>
<evidence type="ECO:0000256" key="1">
    <source>
        <dbReference type="ARBA" id="ARBA00003125"/>
    </source>
</evidence>
<dbReference type="OrthoDB" id="9802377at2"/>
<dbReference type="KEGG" id="ccho:CCHOA_05905"/>
<dbReference type="FunFam" id="3.20.20.70:FF:000123">
    <property type="entry name" value="Dihydroorotate dehydrogenase (quinone)"/>
    <property type="match status" value="1"/>
</dbReference>
<evidence type="ECO:0000256" key="7">
    <source>
        <dbReference type="ARBA" id="ARBA00022630"/>
    </source>
</evidence>
<comment type="function">
    <text evidence="1 13">Catalyzes the conversion of dihydroorotate to orotate with quinone as electron acceptor.</text>
</comment>
<feature type="binding site" evidence="13">
    <location>
        <position position="101"/>
    </location>
    <ligand>
        <name>FMN</name>
        <dbReference type="ChEBI" id="CHEBI:58210"/>
    </ligand>
</feature>
<dbReference type="EC" id="1.3.5.2" evidence="13"/>
<dbReference type="InterPro" id="IPR001295">
    <property type="entry name" value="Dihydroorotate_DH_CS"/>
</dbReference>
<evidence type="ECO:0000256" key="10">
    <source>
        <dbReference type="ARBA" id="ARBA00023002"/>
    </source>
</evidence>
<dbReference type="NCBIfam" id="TIGR01036">
    <property type="entry name" value="pyrD_sub2"/>
    <property type="match status" value="1"/>
</dbReference>
<dbReference type="HAMAP" id="MF_00225">
    <property type="entry name" value="DHO_dh_type2"/>
    <property type="match status" value="1"/>
</dbReference>
<keyword evidence="9 13" id="KW-0665">Pyrimidine biosynthesis</keyword>
<dbReference type="Gene3D" id="3.20.20.70">
    <property type="entry name" value="Aldolase class I"/>
    <property type="match status" value="1"/>
</dbReference>
<feature type="binding site" evidence="13">
    <location>
        <position position="187"/>
    </location>
    <ligand>
        <name>substrate</name>
    </ligand>
</feature>
<keyword evidence="10 13" id="KW-0560">Oxidoreductase</keyword>
<evidence type="ECO:0000256" key="9">
    <source>
        <dbReference type="ARBA" id="ARBA00022975"/>
    </source>
</evidence>
<dbReference type="GO" id="GO:0005886">
    <property type="term" value="C:plasma membrane"/>
    <property type="evidence" value="ECO:0007669"/>
    <property type="project" value="UniProtKB-SubCell"/>
</dbReference>
<keyword evidence="11 13" id="KW-0472">Membrane</keyword>
<dbReference type="AlphaFoldDB" id="A0A3G6J657"/>
<dbReference type="InterPro" id="IPR005719">
    <property type="entry name" value="Dihydroorotate_DH_2"/>
</dbReference>
<accession>A0A3G6J657</accession>
<feature type="binding site" evidence="13">
    <location>
        <position position="223"/>
    </location>
    <ligand>
        <name>FMN</name>
        <dbReference type="ChEBI" id="CHEBI:58210"/>
    </ligand>
</feature>
<dbReference type="PANTHER" id="PTHR48109">
    <property type="entry name" value="DIHYDROOROTATE DEHYDROGENASE (QUINONE), MITOCHONDRIAL-RELATED"/>
    <property type="match status" value="1"/>
</dbReference>
<organism evidence="15 16">
    <name type="scientific">Corynebacterium choanae</name>
    <dbReference type="NCBI Taxonomy" id="1862358"/>
    <lineage>
        <taxon>Bacteria</taxon>
        <taxon>Bacillati</taxon>
        <taxon>Actinomycetota</taxon>
        <taxon>Actinomycetes</taxon>
        <taxon>Mycobacteriales</taxon>
        <taxon>Corynebacteriaceae</taxon>
        <taxon>Corynebacterium</taxon>
    </lineage>
</organism>
<comment type="subunit">
    <text evidence="5 13">Monomer.</text>
</comment>
<evidence type="ECO:0000256" key="13">
    <source>
        <dbReference type="HAMAP-Rule" id="MF_00225"/>
    </source>
</evidence>
<keyword evidence="8 13" id="KW-0288">FMN</keyword>
<feature type="binding site" evidence="13">
    <location>
        <position position="81"/>
    </location>
    <ligand>
        <name>substrate</name>
    </ligand>
</feature>
<evidence type="ECO:0000256" key="11">
    <source>
        <dbReference type="ARBA" id="ARBA00023136"/>
    </source>
</evidence>
<feature type="binding site" evidence="13">
    <location>
        <position position="306"/>
    </location>
    <ligand>
        <name>FMN</name>
        <dbReference type="ChEBI" id="CHEBI:58210"/>
    </ligand>
</feature>
<gene>
    <name evidence="13 15" type="primary">pyrD</name>
    <name evidence="15" type="ORF">CCHOA_05905</name>
</gene>